<dbReference type="Pfam" id="PF02827">
    <property type="entry name" value="PKI"/>
    <property type="match status" value="1"/>
</dbReference>
<reference evidence="5" key="2">
    <citation type="submission" date="2025-08" db="UniProtKB">
        <authorList>
            <consortium name="Ensembl"/>
        </authorList>
    </citation>
    <scope>IDENTIFICATION</scope>
</reference>
<dbReference type="InterPro" id="IPR004171">
    <property type="entry name" value="cAMP_dep_PKI"/>
</dbReference>
<keyword evidence="6" id="KW-1185">Reference proteome</keyword>
<feature type="compositionally biased region" description="Polar residues" evidence="4">
    <location>
        <begin position="139"/>
        <end position="150"/>
    </location>
</feature>
<feature type="region of interest" description="Disordered" evidence="4">
    <location>
        <begin position="94"/>
        <end position="150"/>
    </location>
</feature>
<reference evidence="5" key="1">
    <citation type="submission" date="2020-06" db="EMBL/GenBank/DDBJ databases">
        <authorList>
            <consortium name="Wellcome Sanger Institute Data Sharing"/>
        </authorList>
    </citation>
    <scope>NUCLEOTIDE SEQUENCE [LARGE SCALE GENOMIC DNA]</scope>
</reference>
<evidence type="ECO:0000256" key="2">
    <source>
        <dbReference type="ARBA" id="ARBA00006393"/>
    </source>
</evidence>
<comment type="function">
    <text evidence="1">Extremely potent competitive inhibitor of cAMP-dependent protein kinase activity, this protein interacts with the catalytic subunit of the enzyme after the cAMP-induced dissociation of its regulatory chains.</text>
</comment>
<name>A0A8C5GD60_GOUWI</name>
<protein>
    <submittedName>
        <fullName evidence="5">Uncharacterized protein</fullName>
    </submittedName>
</protein>
<organism evidence="5 6">
    <name type="scientific">Gouania willdenowi</name>
    <name type="common">Blunt-snouted clingfish</name>
    <name type="synonym">Lepadogaster willdenowi</name>
    <dbReference type="NCBI Taxonomy" id="441366"/>
    <lineage>
        <taxon>Eukaryota</taxon>
        <taxon>Metazoa</taxon>
        <taxon>Chordata</taxon>
        <taxon>Craniata</taxon>
        <taxon>Vertebrata</taxon>
        <taxon>Euteleostomi</taxon>
        <taxon>Actinopterygii</taxon>
        <taxon>Neopterygii</taxon>
        <taxon>Teleostei</taxon>
        <taxon>Neoteleostei</taxon>
        <taxon>Acanthomorphata</taxon>
        <taxon>Ovalentaria</taxon>
        <taxon>Blenniimorphae</taxon>
        <taxon>Blenniiformes</taxon>
        <taxon>Gobiesocoidei</taxon>
        <taxon>Gobiesocidae</taxon>
        <taxon>Gobiesocinae</taxon>
        <taxon>Gouania</taxon>
    </lineage>
</organism>
<keyword evidence="3" id="KW-0649">Protein kinase inhibitor</keyword>
<reference evidence="5" key="3">
    <citation type="submission" date="2025-09" db="UniProtKB">
        <authorList>
            <consortium name="Ensembl"/>
        </authorList>
    </citation>
    <scope>IDENTIFICATION</scope>
</reference>
<dbReference type="AlphaFoldDB" id="A0A8C5GD60"/>
<dbReference type="GO" id="GO:0004862">
    <property type="term" value="F:cAMP-dependent protein kinase inhibitor activity"/>
    <property type="evidence" value="ECO:0007669"/>
    <property type="project" value="InterPro"/>
</dbReference>
<comment type="similarity">
    <text evidence="2">Belongs to the PKI family.</text>
</comment>
<evidence type="ECO:0000313" key="5">
    <source>
        <dbReference type="Ensembl" id="ENSGWIP00000028538.1"/>
    </source>
</evidence>
<feature type="compositionally biased region" description="Basic and acidic residues" evidence="4">
    <location>
        <begin position="113"/>
        <end position="126"/>
    </location>
</feature>
<accession>A0A8C5GD60</accession>
<evidence type="ECO:0000256" key="1">
    <source>
        <dbReference type="ARBA" id="ARBA00002844"/>
    </source>
</evidence>
<evidence type="ECO:0000256" key="4">
    <source>
        <dbReference type="SAM" id="MobiDB-lite"/>
    </source>
</evidence>
<gene>
    <name evidence="5" type="primary">pkig</name>
</gene>
<proteinExistence type="inferred from homology"/>
<dbReference type="PANTHER" id="PTHR15416">
    <property type="entry name" value="CAMP-DEPENDENT PROTEIN KINASE INHIBITOR/PKI"/>
    <property type="match status" value="1"/>
</dbReference>
<evidence type="ECO:0000256" key="3">
    <source>
        <dbReference type="ARBA" id="ARBA00023013"/>
    </source>
</evidence>
<evidence type="ECO:0000313" key="6">
    <source>
        <dbReference type="Proteomes" id="UP000694680"/>
    </source>
</evidence>
<sequence>MLVSEGCLHLRLYHLSLRSLCYYPPPQCGSVEGGYRFELRAFVRLSELKGTAFLRIYLRWDNQIRCYENAGHGQMMDVETSYSDFINCDRTGRRNAVPDIAGEGKGAPSTSELTKDMAEMDLKAAEGDAGASPAPEAEGSTSQDAQGGPS</sequence>
<dbReference type="Ensembl" id="ENSGWIT00000031125.1">
    <property type="protein sequence ID" value="ENSGWIP00000028538.1"/>
    <property type="gene ID" value="ENSGWIG00000014876.1"/>
</dbReference>
<dbReference type="Proteomes" id="UP000694680">
    <property type="component" value="Chromosome 7"/>
</dbReference>